<keyword evidence="1" id="KW-1133">Transmembrane helix</keyword>
<feature type="domain" description="Signal transduction histidine kinase internal region" evidence="2">
    <location>
        <begin position="173"/>
        <end position="249"/>
    </location>
</feature>
<dbReference type="PANTHER" id="PTHR34220">
    <property type="entry name" value="SENSOR HISTIDINE KINASE YPDA"/>
    <property type="match status" value="1"/>
</dbReference>
<keyword evidence="3" id="KW-0418">Kinase</keyword>
<dbReference type="RefSeq" id="WP_093331341.1">
    <property type="nucleotide sequence ID" value="NZ_FOAF01000012.1"/>
</dbReference>
<feature type="transmembrane region" description="Helical" evidence="1">
    <location>
        <begin position="72"/>
        <end position="93"/>
    </location>
</feature>
<dbReference type="STRING" id="407022.SAMN05661044_05101"/>
<feature type="transmembrane region" description="Helical" evidence="1">
    <location>
        <begin position="113"/>
        <end position="136"/>
    </location>
</feature>
<dbReference type="EMBL" id="FOAF01000012">
    <property type="protein sequence ID" value="SEM41042.1"/>
    <property type="molecule type" value="Genomic_DNA"/>
</dbReference>
<dbReference type="Proteomes" id="UP000199421">
    <property type="component" value="Unassembled WGS sequence"/>
</dbReference>
<dbReference type="Pfam" id="PF06580">
    <property type="entry name" value="His_kinase"/>
    <property type="match status" value="1"/>
</dbReference>
<keyword evidence="1" id="KW-0812">Transmembrane</keyword>
<keyword evidence="4" id="KW-1185">Reference proteome</keyword>
<keyword evidence="1" id="KW-0472">Membrane</keyword>
<dbReference type="PANTHER" id="PTHR34220:SF7">
    <property type="entry name" value="SENSOR HISTIDINE KINASE YPDA"/>
    <property type="match status" value="1"/>
</dbReference>
<evidence type="ECO:0000256" key="1">
    <source>
        <dbReference type="SAM" id="Phobius"/>
    </source>
</evidence>
<gene>
    <name evidence="3" type="ORF">SAMN05661044_05101</name>
</gene>
<protein>
    <submittedName>
        <fullName evidence="3">Histidine kinase</fullName>
    </submittedName>
</protein>
<dbReference type="GO" id="GO:0000155">
    <property type="term" value="F:phosphorelay sensor kinase activity"/>
    <property type="evidence" value="ECO:0007669"/>
    <property type="project" value="InterPro"/>
</dbReference>
<sequence length="373" mass="43413">MNRVASSLKKKKYHIIGWTIFLIYDIILPAFISGRFGMLGDYILVYIKIILFFYCHALVVLPFALKQQKNKAFMLILLMVLEYFAYVFAVHAVRLIIIHFSGTNFVSIVKLDTYYYAGSFWRIIYFAIPASAYYLFREADAKNKQNIDLERQHFLSAMEKKNIEKELIKSDYAYIRAQINPQFLFNLLDFLQRKTKKTSERGSKAISVLTEMIRYSLDDLDKKKFVLISDEIRQVEHLIYLNQLRFDSELQVSLHYSKEVVYLEIIPLVLLTLAENMFKHGDLITPGNKGSIELYVENDVFYIKTKNVISSNKKVEGYNAGLDNISKRLAFAYNNLGKLEYSVDTYNYFIAMVKIPLSSLANPVRLEIKNDGN</sequence>
<evidence type="ECO:0000313" key="4">
    <source>
        <dbReference type="Proteomes" id="UP000199421"/>
    </source>
</evidence>
<feature type="transmembrane region" description="Helical" evidence="1">
    <location>
        <begin position="12"/>
        <end position="32"/>
    </location>
</feature>
<organism evidence="3 4">
    <name type="scientific">Olivibacter domesticus</name>
    <name type="common">Pseudosphingobacterium domesticum</name>
    <dbReference type="NCBI Taxonomy" id="407022"/>
    <lineage>
        <taxon>Bacteria</taxon>
        <taxon>Pseudomonadati</taxon>
        <taxon>Bacteroidota</taxon>
        <taxon>Sphingobacteriia</taxon>
        <taxon>Sphingobacteriales</taxon>
        <taxon>Sphingobacteriaceae</taxon>
        <taxon>Olivibacter</taxon>
    </lineage>
</organism>
<dbReference type="GO" id="GO:0016020">
    <property type="term" value="C:membrane"/>
    <property type="evidence" value="ECO:0007669"/>
    <property type="project" value="InterPro"/>
</dbReference>
<evidence type="ECO:0000259" key="2">
    <source>
        <dbReference type="Pfam" id="PF06580"/>
    </source>
</evidence>
<keyword evidence="3" id="KW-0808">Transferase</keyword>
<feature type="transmembrane region" description="Helical" evidence="1">
    <location>
        <begin position="44"/>
        <end position="65"/>
    </location>
</feature>
<evidence type="ECO:0000313" key="3">
    <source>
        <dbReference type="EMBL" id="SEM41042.1"/>
    </source>
</evidence>
<dbReference type="InterPro" id="IPR010559">
    <property type="entry name" value="Sig_transdc_His_kin_internal"/>
</dbReference>
<dbReference type="InterPro" id="IPR050640">
    <property type="entry name" value="Bact_2-comp_sensor_kinase"/>
</dbReference>
<proteinExistence type="predicted"/>
<dbReference type="OrthoDB" id="9792992at2"/>
<reference evidence="4" key="1">
    <citation type="submission" date="2016-10" db="EMBL/GenBank/DDBJ databases">
        <authorList>
            <person name="Varghese N."/>
            <person name="Submissions S."/>
        </authorList>
    </citation>
    <scope>NUCLEOTIDE SEQUENCE [LARGE SCALE GENOMIC DNA]</scope>
    <source>
        <strain evidence="4">DSM 18733</strain>
    </source>
</reference>
<name>A0A1H7Y4F9_OLID1</name>
<accession>A0A1H7Y4F9</accession>
<dbReference type="AlphaFoldDB" id="A0A1H7Y4F9"/>